<name>A0AAV4J1Z5_9GAST</name>
<organism evidence="2 3">
    <name type="scientific">Elysia marginata</name>
    <dbReference type="NCBI Taxonomy" id="1093978"/>
    <lineage>
        <taxon>Eukaryota</taxon>
        <taxon>Metazoa</taxon>
        <taxon>Spiralia</taxon>
        <taxon>Lophotrochozoa</taxon>
        <taxon>Mollusca</taxon>
        <taxon>Gastropoda</taxon>
        <taxon>Heterobranchia</taxon>
        <taxon>Euthyneura</taxon>
        <taxon>Panpulmonata</taxon>
        <taxon>Sacoglossa</taxon>
        <taxon>Placobranchoidea</taxon>
        <taxon>Plakobranchidae</taxon>
        <taxon>Elysia</taxon>
    </lineage>
</organism>
<dbReference type="EMBL" id="BMAT01013609">
    <property type="protein sequence ID" value="GFS16425.1"/>
    <property type="molecule type" value="Genomic_DNA"/>
</dbReference>
<evidence type="ECO:0000313" key="3">
    <source>
        <dbReference type="Proteomes" id="UP000762676"/>
    </source>
</evidence>
<accession>A0AAV4J1Z5</accession>
<sequence length="102" mass="11739">MLGYYFYTDKNTRWLYHGSNDFDNDEEEANGGVVVGFDDDFDNYNGVGIDENCDDNNDDIVNEDDEENNVVFVNFDDDVDTYNGEDVDEKCDNDNDDDDDVN</sequence>
<proteinExistence type="predicted"/>
<comment type="caution">
    <text evidence="2">The sequence shown here is derived from an EMBL/GenBank/DDBJ whole genome shotgun (WGS) entry which is preliminary data.</text>
</comment>
<dbReference type="AlphaFoldDB" id="A0AAV4J1Z5"/>
<evidence type="ECO:0000313" key="2">
    <source>
        <dbReference type="EMBL" id="GFS16425.1"/>
    </source>
</evidence>
<feature type="region of interest" description="Disordered" evidence="1">
    <location>
        <begin position="78"/>
        <end position="102"/>
    </location>
</feature>
<protein>
    <submittedName>
        <fullName evidence="2">Uncharacterized protein</fullName>
    </submittedName>
</protein>
<gene>
    <name evidence="2" type="ORF">ElyMa_006795700</name>
</gene>
<reference evidence="2 3" key="1">
    <citation type="journal article" date="2021" name="Elife">
        <title>Chloroplast acquisition without the gene transfer in kleptoplastic sea slugs, Plakobranchus ocellatus.</title>
        <authorList>
            <person name="Maeda T."/>
            <person name="Takahashi S."/>
            <person name="Yoshida T."/>
            <person name="Shimamura S."/>
            <person name="Takaki Y."/>
            <person name="Nagai Y."/>
            <person name="Toyoda A."/>
            <person name="Suzuki Y."/>
            <person name="Arimoto A."/>
            <person name="Ishii H."/>
            <person name="Satoh N."/>
            <person name="Nishiyama T."/>
            <person name="Hasebe M."/>
            <person name="Maruyama T."/>
            <person name="Minagawa J."/>
            <person name="Obokata J."/>
            <person name="Shigenobu S."/>
        </authorList>
    </citation>
    <scope>NUCLEOTIDE SEQUENCE [LARGE SCALE GENOMIC DNA]</scope>
</reference>
<keyword evidence="3" id="KW-1185">Reference proteome</keyword>
<evidence type="ECO:0000256" key="1">
    <source>
        <dbReference type="SAM" id="MobiDB-lite"/>
    </source>
</evidence>
<dbReference type="Proteomes" id="UP000762676">
    <property type="component" value="Unassembled WGS sequence"/>
</dbReference>